<dbReference type="GO" id="GO:0016491">
    <property type="term" value="F:oxidoreductase activity"/>
    <property type="evidence" value="ECO:0007669"/>
    <property type="project" value="InterPro"/>
</dbReference>
<dbReference type="SUPFAM" id="SSF54909">
    <property type="entry name" value="Dimeric alpha+beta barrel"/>
    <property type="match status" value="2"/>
</dbReference>
<dbReference type="Pfam" id="PF07110">
    <property type="entry name" value="EthD"/>
    <property type="match status" value="1"/>
</dbReference>
<keyword evidence="2" id="KW-0614">Plasmid</keyword>
<dbReference type="InterPro" id="IPR009799">
    <property type="entry name" value="EthD_dom"/>
</dbReference>
<dbReference type="Gene3D" id="3.30.70.100">
    <property type="match status" value="2"/>
</dbReference>
<geneLocation type="plasmid" evidence="2">
    <name>pNSL1</name>
</geneLocation>
<dbReference type="InterPro" id="IPR011008">
    <property type="entry name" value="Dimeric_a/b-barrel"/>
</dbReference>
<evidence type="ECO:0000259" key="1">
    <source>
        <dbReference type="Pfam" id="PF07110"/>
    </source>
</evidence>
<proteinExistence type="predicted"/>
<accession>A0A097SPU0</accession>
<dbReference type="AlphaFoldDB" id="A0A097SPU0"/>
<name>A0A097SPU0_9NOCA</name>
<protein>
    <recommendedName>
        <fullName evidence="1">EthD domain-containing protein</fullName>
    </recommendedName>
</protein>
<gene>
    <name evidence="2" type="ORF">LRS1606.105</name>
</gene>
<sequence>MITFWLFSRPRPDMSQEQFDYEWGVIHTSLMVTTPSVMRNFKRYIQHRRIAQAPREVATLVPSSPEDWYSASAHDLEDFTQLRDDIFGGPEYPRRMFGHKFGDTAFVIELTSPDVVHEESAFERSKGGVKLINVLKRKEGITQEQFTRAWREGYADRFLEAASNSGVVVQRYVQNTQLPLEAETFAGTLFEAGGVQNYAGIEEIWVDDLDSLQALGTDLCRSALNAALGEFVDIAASFSLVAVERVVWDQTLGSPKPSILDPNSFEARMVAAERPNNAWNTIV</sequence>
<evidence type="ECO:0000313" key="2">
    <source>
        <dbReference type="EMBL" id="AIU93539.1"/>
    </source>
</evidence>
<feature type="domain" description="EthD" evidence="1">
    <location>
        <begin position="138"/>
        <end position="233"/>
    </location>
</feature>
<organism evidence="2">
    <name type="scientific">Rhodococcus sp. NS1</name>
    <dbReference type="NCBI Taxonomy" id="402236"/>
    <lineage>
        <taxon>Bacteria</taxon>
        <taxon>Bacillati</taxon>
        <taxon>Actinomycetota</taxon>
        <taxon>Actinomycetes</taxon>
        <taxon>Mycobacteriales</taxon>
        <taxon>Nocardiaceae</taxon>
        <taxon>Rhodococcus</taxon>
    </lineage>
</organism>
<reference evidence="2" key="1">
    <citation type="submission" date="2014-03" db="EMBL/GenBank/DDBJ databases">
        <authorList>
            <person name="Zhang G."/>
            <person name="Zhu L."/>
            <person name="Fang P."/>
        </authorList>
    </citation>
    <scope>NUCLEOTIDE SEQUENCE</scope>
    <source>
        <strain evidence="2">NS1</strain>
        <plasmid evidence="2">pNSL1</plasmid>
    </source>
</reference>
<dbReference type="EMBL" id="KJ605395">
    <property type="protein sequence ID" value="AIU93539.1"/>
    <property type="molecule type" value="Genomic_DNA"/>
</dbReference>